<protein>
    <submittedName>
        <fullName evidence="1">Uncharacterized protein</fullName>
    </submittedName>
</protein>
<name>A0A2Z6AXB4_9BACT</name>
<dbReference type="NCBIfam" id="NF041197">
    <property type="entry name" value="CxxC_Se_CxxC"/>
    <property type="match status" value="1"/>
</dbReference>
<dbReference type="Proteomes" id="UP000269883">
    <property type="component" value="Chromosome"/>
</dbReference>
<organism evidence="1 2">
    <name type="scientific">Desulfovibrio ferrophilus</name>
    <dbReference type="NCBI Taxonomy" id="241368"/>
    <lineage>
        <taxon>Bacteria</taxon>
        <taxon>Pseudomonadati</taxon>
        <taxon>Thermodesulfobacteriota</taxon>
        <taxon>Desulfovibrionia</taxon>
        <taxon>Desulfovibrionales</taxon>
        <taxon>Desulfovibrionaceae</taxon>
        <taxon>Desulfovibrio</taxon>
    </lineage>
</organism>
<keyword evidence="2" id="KW-1185">Reference proteome</keyword>
<dbReference type="EMBL" id="AP017378">
    <property type="protein sequence ID" value="BBD07881.1"/>
    <property type="molecule type" value="Genomic_DNA"/>
</dbReference>
<evidence type="ECO:0000313" key="1">
    <source>
        <dbReference type="EMBL" id="BBD07881.1"/>
    </source>
</evidence>
<dbReference type="SUPFAM" id="SSF161187">
    <property type="entry name" value="YfgJ-like"/>
    <property type="match status" value="1"/>
</dbReference>
<proteinExistence type="predicted"/>
<dbReference type="KEGG" id="dfl:DFE_1155"/>
<sequence>MLNSPVGFGTPRQADTEMFCKKCEGSLRVIRSCREVTVFCNKCGGRFRLEEYVDYIDDIEDFMGNVPCDRI</sequence>
<dbReference type="AlphaFoldDB" id="A0A2Z6AXB4"/>
<reference evidence="1 2" key="1">
    <citation type="journal article" date="2018" name="Sci. Adv.">
        <title>Multi-heme cytochromes provide a pathway for survival in energy-limited environments.</title>
        <authorList>
            <person name="Deng X."/>
            <person name="Dohmae N."/>
            <person name="Nealson K.H."/>
            <person name="Hashimoto K."/>
            <person name="Okamoto A."/>
        </authorList>
    </citation>
    <scope>NUCLEOTIDE SEQUENCE [LARGE SCALE GENOMIC DNA]</scope>
    <source>
        <strain evidence="1 2">IS5</strain>
    </source>
</reference>
<accession>A0A2Z6AXB4</accession>
<dbReference type="RefSeq" id="WP_126377513.1">
    <property type="nucleotide sequence ID" value="NZ_AP017378.1"/>
</dbReference>
<evidence type="ECO:0000313" key="2">
    <source>
        <dbReference type="Proteomes" id="UP000269883"/>
    </source>
</evidence>
<gene>
    <name evidence="1" type="ORF">DFE_1155</name>
</gene>